<sequence>MMVNVKSDSVVVVDSVGGSCGDDTTWTVLFTSTSGWQRITGRAGLGIGHGQCSRAAALGALCVVKIGYQCSNEKMKMKKKSVQCTCDSTAVKKPNAIYIRDRREVSKEQLQRHQQRSAFRPMIGRNCSRRIERPDWSLTIGISEESSDRVKLVEPVPMEIDVKLASSIWKNKKK</sequence>
<accession>A0A0V1H1Q3</accession>
<protein>
    <submittedName>
        <fullName evidence="1">Uncharacterized protein</fullName>
    </submittedName>
</protein>
<proteinExistence type="predicted"/>
<reference evidence="1 2" key="1">
    <citation type="submission" date="2015-01" db="EMBL/GenBank/DDBJ databases">
        <title>Evolution of Trichinella species and genotypes.</title>
        <authorList>
            <person name="Korhonen P.K."/>
            <person name="Edoardo P."/>
            <person name="Giuseppe L.R."/>
            <person name="Gasser R.B."/>
        </authorList>
    </citation>
    <scope>NUCLEOTIDE SEQUENCE [LARGE SCALE GENOMIC DNA]</scope>
    <source>
        <strain evidence="1">ISS1029</strain>
    </source>
</reference>
<evidence type="ECO:0000313" key="1">
    <source>
        <dbReference type="EMBL" id="KRZ04557.1"/>
    </source>
</evidence>
<dbReference type="OrthoDB" id="10379988at2759"/>
<dbReference type="Proteomes" id="UP000055024">
    <property type="component" value="Unassembled WGS sequence"/>
</dbReference>
<keyword evidence="2" id="KW-1185">Reference proteome</keyword>
<dbReference type="AlphaFoldDB" id="A0A0V1H1Q3"/>
<gene>
    <name evidence="1" type="ORF">T11_14181</name>
</gene>
<name>A0A0V1H1Q3_9BILA</name>
<comment type="caution">
    <text evidence="1">The sequence shown here is derived from an EMBL/GenBank/DDBJ whole genome shotgun (WGS) entry which is preliminary data.</text>
</comment>
<dbReference type="EMBL" id="JYDP01000161">
    <property type="protein sequence ID" value="KRZ04557.1"/>
    <property type="molecule type" value="Genomic_DNA"/>
</dbReference>
<organism evidence="1 2">
    <name type="scientific">Trichinella zimbabwensis</name>
    <dbReference type="NCBI Taxonomy" id="268475"/>
    <lineage>
        <taxon>Eukaryota</taxon>
        <taxon>Metazoa</taxon>
        <taxon>Ecdysozoa</taxon>
        <taxon>Nematoda</taxon>
        <taxon>Enoplea</taxon>
        <taxon>Dorylaimia</taxon>
        <taxon>Trichinellida</taxon>
        <taxon>Trichinellidae</taxon>
        <taxon>Trichinella</taxon>
    </lineage>
</organism>
<evidence type="ECO:0000313" key="2">
    <source>
        <dbReference type="Proteomes" id="UP000055024"/>
    </source>
</evidence>